<sequence length="194" mass="20601">MHQGGFVRAGGVVLSKAGGWRLGVIGVLAVLLSACASHSEQKIPLQESFDSSATFSRGFDATPARTCEAARRALLSQGYIATAKTQELIEGRKNFQPNPETNLEINFRVVCVPQTSDGQVSLGFATALQDRYALKKSASSASVGVGALGSLSLPFASSSDSLVKVGSETVAVRSFYDSFFELVESYLKQDKETP</sequence>
<accession>A0A373FFT0</accession>
<dbReference type="AlphaFoldDB" id="A0A373FFT0"/>
<evidence type="ECO:0000313" key="1">
    <source>
        <dbReference type="EMBL" id="RGE42325.1"/>
    </source>
</evidence>
<name>A0A373FFT0_COMTE</name>
<evidence type="ECO:0000313" key="2">
    <source>
        <dbReference type="Proteomes" id="UP000261948"/>
    </source>
</evidence>
<gene>
    <name evidence="1" type="ORF">DZC30_17005</name>
</gene>
<dbReference type="InterPro" id="IPR018718">
    <property type="entry name" value="DUF2242"/>
</dbReference>
<reference evidence="1 2" key="1">
    <citation type="submission" date="2018-08" db="EMBL/GenBank/DDBJ databases">
        <title>Comamonas testosteroni strain SWCO2.</title>
        <authorList>
            <person name="Jiang N."/>
            <person name="Zhang X.Z."/>
        </authorList>
    </citation>
    <scope>NUCLEOTIDE SEQUENCE [LARGE SCALE GENOMIC DNA]</scope>
    <source>
        <strain evidence="1 2">SWCO2</strain>
    </source>
</reference>
<dbReference type="Pfam" id="PF10001">
    <property type="entry name" value="DUF2242"/>
    <property type="match status" value="1"/>
</dbReference>
<proteinExistence type="predicted"/>
<dbReference type="EMBL" id="QURR01000024">
    <property type="protein sequence ID" value="RGE42325.1"/>
    <property type="molecule type" value="Genomic_DNA"/>
</dbReference>
<comment type="caution">
    <text evidence="1">The sequence shown here is derived from an EMBL/GenBank/DDBJ whole genome shotgun (WGS) entry which is preliminary data.</text>
</comment>
<keyword evidence="2" id="KW-1185">Reference proteome</keyword>
<dbReference type="Proteomes" id="UP000261948">
    <property type="component" value="Unassembled WGS sequence"/>
</dbReference>
<dbReference type="OrthoDB" id="8588389at2"/>
<protein>
    <submittedName>
        <fullName evidence="1">DUF2242 domain-containing protein</fullName>
    </submittedName>
</protein>
<organism evidence="1 2">
    <name type="scientific">Comamonas testosteroni</name>
    <name type="common">Pseudomonas testosteroni</name>
    <dbReference type="NCBI Taxonomy" id="285"/>
    <lineage>
        <taxon>Bacteria</taxon>
        <taxon>Pseudomonadati</taxon>
        <taxon>Pseudomonadota</taxon>
        <taxon>Betaproteobacteria</taxon>
        <taxon>Burkholderiales</taxon>
        <taxon>Comamonadaceae</taxon>
        <taxon>Comamonas</taxon>
    </lineage>
</organism>